<dbReference type="Gene3D" id="1.10.150.130">
    <property type="match status" value="1"/>
</dbReference>
<keyword evidence="1" id="KW-0238">DNA-binding</keyword>
<dbReference type="Proteomes" id="UP000683507">
    <property type="component" value="Chromosome"/>
</dbReference>
<keyword evidence="6" id="KW-1185">Reference proteome</keyword>
<name>A0A916JN97_9FLAO</name>
<protein>
    <submittedName>
        <fullName evidence="5">Tyrosine recombinase XerC</fullName>
    </submittedName>
</protein>
<evidence type="ECO:0000259" key="3">
    <source>
        <dbReference type="Pfam" id="PF13102"/>
    </source>
</evidence>
<keyword evidence="2" id="KW-0233">DNA recombination</keyword>
<dbReference type="GO" id="GO:0015074">
    <property type="term" value="P:DNA integration"/>
    <property type="evidence" value="ECO:0007669"/>
    <property type="project" value="InterPro"/>
</dbReference>
<evidence type="ECO:0000259" key="4">
    <source>
        <dbReference type="Pfam" id="PF17293"/>
    </source>
</evidence>
<evidence type="ECO:0000313" key="6">
    <source>
        <dbReference type="Proteomes" id="UP000683507"/>
    </source>
</evidence>
<dbReference type="InterPro" id="IPR010998">
    <property type="entry name" value="Integrase_recombinase_N"/>
</dbReference>
<dbReference type="GO" id="GO:0006310">
    <property type="term" value="P:DNA recombination"/>
    <property type="evidence" value="ECO:0007669"/>
    <property type="project" value="UniProtKB-KW"/>
</dbReference>
<dbReference type="Gene3D" id="1.10.443.10">
    <property type="entry name" value="Intergrase catalytic core"/>
    <property type="match status" value="1"/>
</dbReference>
<dbReference type="Pfam" id="PF13102">
    <property type="entry name" value="Phage_int_SAM_5"/>
    <property type="match status" value="1"/>
</dbReference>
<evidence type="ECO:0000313" key="5">
    <source>
        <dbReference type="EMBL" id="CAG5083007.1"/>
    </source>
</evidence>
<sequence length="436" mass="51297">MKKTNFYLKDKKTDSETTIMLCKRIRGKMFKYSTGIKVNPNHWDNDEKKVLKARKNYSRINQVLNKIQVHFDEAVYNYLADDSMSFVDIKEILDEKLDIERNRKNSNETLAFEDIWCVKWIDSLKVVRSEGTWRKKGYVLNSLIDFTKDTKFKLEFENIDMTFAENYKRWALNVKDAKGRNRYTKDNSIHKNIEIIKGFCRWAYERGYTKSNAFEQIKGFDQKYFAPFALSSRDLTTLMDIDFSLVDLNEYNIRPCNHARVKEALEKTRDAFVFRCLCGIRHGDYYQLDPSKIINNKLQLVTEKTKSVIYLSLHPYASSIILKYDYKVPKLMNQNENENLKLMAQISGFNEIIEIVYMQGAELVREDKYRWELVTTHTARKTFITNCLRAGIPPHIVMEIVGIKKASTLQRYINISKADIEESMEKLNNYLGSKSA</sequence>
<dbReference type="InterPro" id="IPR035386">
    <property type="entry name" value="Arm-DNA-bind_5"/>
</dbReference>
<accession>A0A916JN97</accession>
<evidence type="ECO:0000256" key="1">
    <source>
        <dbReference type="ARBA" id="ARBA00023125"/>
    </source>
</evidence>
<dbReference type="AlphaFoldDB" id="A0A916JN97"/>
<dbReference type="Pfam" id="PF17293">
    <property type="entry name" value="Arm-DNA-bind_5"/>
    <property type="match status" value="1"/>
</dbReference>
<dbReference type="KEGG" id="ptan:CRYO30217_02066"/>
<dbReference type="GO" id="GO:0003677">
    <property type="term" value="F:DNA binding"/>
    <property type="evidence" value="ECO:0007669"/>
    <property type="project" value="UniProtKB-KW"/>
</dbReference>
<feature type="domain" description="Arm DNA-binding" evidence="4">
    <location>
        <begin position="6"/>
        <end position="75"/>
    </location>
</feature>
<dbReference type="InterPro" id="IPR013762">
    <property type="entry name" value="Integrase-like_cat_sf"/>
</dbReference>
<feature type="domain" description="Phage integrase SAM-like" evidence="3">
    <location>
        <begin position="121"/>
        <end position="216"/>
    </location>
</feature>
<dbReference type="RefSeq" id="WP_258542276.1">
    <property type="nucleotide sequence ID" value="NZ_OU015584.1"/>
</dbReference>
<organism evidence="5 6">
    <name type="scientific">Parvicella tangerina</name>
    <dbReference type="NCBI Taxonomy" id="2829795"/>
    <lineage>
        <taxon>Bacteria</taxon>
        <taxon>Pseudomonadati</taxon>
        <taxon>Bacteroidota</taxon>
        <taxon>Flavobacteriia</taxon>
        <taxon>Flavobacteriales</taxon>
        <taxon>Parvicellaceae</taxon>
        <taxon>Parvicella</taxon>
    </lineage>
</organism>
<reference evidence="5" key="1">
    <citation type="submission" date="2021-04" db="EMBL/GenBank/DDBJ databases">
        <authorList>
            <person name="Rodrigo-Torres L."/>
            <person name="Arahal R. D."/>
            <person name="Lucena T."/>
        </authorList>
    </citation>
    <scope>NUCLEOTIDE SEQUENCE</scope>
    <source>
        <strain evidence="5">AS29M-1</strain>
    </source>
</reference>
<gene>
    <name evidence="5" type="primary">xerC_7</name>
    <name evidence="5" type="ORF">CRYO30217_02066</name>
</gene>
<proteinExistence type="predicted"/>
<dbReference type="EMBL" id="OU015584">
    <property type="protein sequence ID" value="CAG5083007.1"/>
    <property type="molecule type" value="Genomic_DNA"/>
</dbReference>
<evidence type="ECO:0000256" key="2">
    <source>
        <dbReference type="ARBA" id="ARBA00023172"/>
    </source>
</evidence>
<dbReference type="SUPFAM" id="SSF56349">
    <property type="entry name" value="DNA breaking-rejoining enzymes"/>
    <property type="match status" value="1"/>
</dbReference>
<dbReference type="InterPro" id="IPR011010">
    <property type="entry name" value="DNA_brk_join_enz"/>
</dbReference>
<dbReference type="InterPro" id="IPR025269">
    <property type="entry name" value="SAM-like_dom"/>
</dbReference>